<feature type="domain" description="AAA" evidence="21">
    <location>
        <begin position="390"/>
        <end position="538"/>
    </location>
</feature>
<evidence type="ECO:0000256" key="19">
    <source>
        <dbReference type="SAM" id="Phobius"/>
    </source>
</evidence>
<feature type="coiled-coil region" evidence="17">
    <location>
        <begin position="170"/>
        <end position="197"/>
    </location>
</feature>
<organism evidence="23 24">
    <name type="scientific">Anaerolinea thermophila (strain DSM 14523 / JCM 11388 / NBRC 100420 / UNI-1)</name>
    <dbReference type="NCBI Taxonomy" id="926569"/>
    <lineage>
        <taxon>Bacteria</taxon>
        <taxon>Bacillati</taxon>
        <taxon>Chloroflexota</taxon>
        <taxon>Anaerolineae</taxon>
        <taxon>Anaerolineales</taxon>
        <taxon>Anaerolineaceae</taxon>
        <taxon>Anaerolinea</taxon>
    </lineage>
</organism>
<dbReference type="AlphaFoldDB" id="E8N5M1"/>
<keyword evidence="14 19" id="KW-0472">Membrane</keyword>
<dbReference type="InterPro" id="IPR050445">
    <property type="entry name" value="Bact_polysacc_biosynth/exp"/>
</dbReference>
<evidence type="ECO:0000256" key="9">
    <source>
        <dbReference type="ARBA" id="ARBA00022692"/>
    </source>
</evidence>
<dbReference type="Pfam" id="PF13614">
    <property type="entry name" value="AAA_31"/>
    <property type="match status" value="1"/>
</dbReference>
<keyword evidence="24" id="KW-1185">Reference proteome</keyword>
<dbReference type="FunFam" id="3.40.50.300:FF:000527">
    <property type="entry name" value="Tyrosine-protein kinase etk"/>
    <property type="match status" value="1"/>
</dbReference>
<dbReference type="InParanoid" id="E8N5M1"/>
<dbReference type="Pfam" id="PF13807">
    <property type="entry name" value="GNVR"/>
    <property type="match status" value="1"/>
</dbReference>
<dbReference type="FunCoup" id="E8N5M1">
    <property type="interactions" value="23"/>
</dbReference>
<keyword evidence="10" id="KW-0547">Nucleotide-binding</keyword>
<proteinExistence type="inferred from homology"/>
<evidence type="ECO:0000256" key="2">
    <source>
        <dbReference type="ARBA" id="ARBA00006683"/>
    </source>
</evidence>
<dbReference type="PANTHER" id="PTHR32309:SF13">
    <property type="entry name" value="FERRIC ENTEROBACTIN TRANSPORT PROTEIN FEPE"/>
    <property type="match status" value="1"/>
</dbReference>
<dbReference type="InterPro" id="IPR005702">
    <property type="entry name" value="Wzc-like_C"/>
</dbReference>
<feature type="transmembrane region" description="Helical" evidence="19">
    <location>
        <begin position="294"/>
        <end position="312"/>
    </location>
</feature>
<feature type="transmembrane region" description="Helical" evidence="19">
    <location>
        <begin position="42"/>
        <end position="63"/>
    </location>
</feature>
<comment type="similarity">
    <text evidence="4">Belongs to the etk/wzc family.</text>
</comment>
<evidence type="ECO:0000259" key="21">
    <source>
        <dbReference type="Pfam" id="PF13614"/>
    </source>
</evidence>
<evidence type="ECO:0000256" key="14">
    <source>
        <dbReference type="ARBA" id="ARBA00023136"/>
    </source>
</evidence>
<evidence type="ECO:0000259" key="20">
    <source>
        <dbReference type="Pfam" id="PF02706"/>
    </source>
</evidence>
<feature type="domain" description="Tyrosine-protein kinase G-rich" evidence="22">
    <location>
        <begin position="237"/>
        <end position="311"/>
    </location>
</feature>
<dbReference type="InterPro" id="IPR025669">
    <property type="entry name" value="AAA_dom"/>
</dbReference>
<keyword evidence="13 19" id="KW-1133">Transmembrane helix</keyword>
<comment type="similarity">
    <text evidence="2">Belongs to the CpsC/CapA family.</text>
</comment>
<comment type="similarity">
    <text evidence="3">Belongs to the CpsD/CapB family.</text>
</comment>
<dbReference type="GO" id="GO:0004715">
    <property type="term" value="F:non-membrane spanning protein tyrosine kinase activity"/>
    <property type="evidence" value="ECO:0007669"/>
    <property type="project" value="UniProtKB-EC"/>
</dbReference>
<dbReference type="Pfam" id="PF02706">
    <property type="entry name" value="Wzz"/>
    <property type="match status" value="1"/>
</dbReference>
<feature type="domain" description="Polysaccharide chain length determinant N-terminal" evidence="20">
    <location>
        <begin position="30"/>
        <end position="118"/>
    </location>
</feature>
<dbReference type="Gene3D" id="3.40.50.300">
    <property type="entry name" value="P-loop containing nucleotide triphosphate hydrolases"/>
    <property type="match status" value="1"/>
</dbReference>
<dbReference type="Proteomes" id="UP000008922">
    <property type="component" value="Chromosome"/>
</dbReference>
<evidence type="ECO:0000256" key="16">
    <source>
        <dbReference type="ARBA" id="ARBA00051245"/>
    </source>
</evidence>
<dbReference type="EMBL" id="AP012029">
    <property type="protein sequence ID" value="BAJ63735.1"/>
    <property type="molecule type" value="Genomic_DNA"/>
</dbReference>
<dbReference type="CDD" id="cd05387">
    <property type="entry name" value="BY-kinase"/>
    <property type="match status" value="1"/>
</dbReference>
<feature type="compositionally biased region" description="Polar residues" evidence="18">
    <location>
        <begin position="587"/>
        <end position="604"/>
    </location>
</feature>
<dbReference type="eggNOG" id="COG3206">
    <property type="taxonomic scope" value="Bacteria"/>
</dbReference>
<comment type="subcellular location">
    <subcellularLocation>
        <location evidence="1">Cell inner membrane</location>
        <topology evidence="1">Multi-pass membrane protein</topology>
    </subcellularLocation>
</comment>
<dbReference type="KEGG" id="atm:ANT_17090"/>
<dbReference type="eggNOG" id="COG0489">
    <property type="taxonomic scope" value="Bacteria"/>
</dbReference>
<evidence type="ECO:0000259" key="22">
    <source>
        <dbReference type="Pfam" id="PF13807"/>
    </source>
</evidence>
<evidence type="ECO:0000256" key="6">
    <source>
        <dbReference type="ARBA" id="ARBA00022475"/>
    </source>
</evidence>
<dbReference type="STRING" id="926569.ANT_17090"/>
<keyword evidence="11" id="KW-0418">Kinase</keyword>
<evidence type="ECO:0000313" key="23">
    <source>
        <dbReference type="EMBL" id="BAJ63735.1"/>
    </source>
</evidence>
<dbReference type="GO" id="GO:0005886">
    <property type="term" value="C:plasma membrane"/>
    <property type="evidence" value="ECO:0007669"/>
    <property type="project" value="UniProtKB-SubCell"/>
</dbReference>
<evidence type="ECO:0000256" key="5">
    <source>
        <dbReference type="ARBA" id="ARBA00011903"/>
    </source>
</evidence>
<accession>E8N5M1</accession>
<dbReference type="InterPro" id="IPR003856">
    <property type="entry name" value="LPS_length_determ_N"/>
</dbReference>
<keyword evidence="7" id="KW-0997">Cell inner membrane</keyword>
<comment type="catalytic activity">
    <reaction evidence="16">
        <text>L-tyrosyl-[protein] + ATP = O-phospho-L-tyrosyl-[protein] + ADP + H(+)</text>
        <dbReference type="Rhea" id="RHEA:10596"/>
        <dbReference type="Rhea" id="RHEA-COMP:10136"/>
        <dbReference type="Rhea" id="RHEA-COMP:20101"/>
        <dbReference type="ChEBI" id="CHEBI:15378"/>
        <dbReference type="ChEBI" id="CHEBI:30616"/>
        <dbReference type="ChEBI" id="CHEBI:46858"/>
        <dbReference type="ChEBI" id="CHEBI:61978"/>
        <dbReference type="ChEBI" id="CHEBI:456216"/>
        <dbReference type="EC" id="2.7.10.2"/>
    </reaction>
</comment>
<dbReference type="NCBIfam" id="TIGR01007">
    <property type="entry name" value="eps_fam"/>
    <property type="match status" value="1"/>
</dbReference>
<evidence type="ECO:0000256" key="13">
    <source>
        <dbReference type="ARBA" id="ARBA00022989"/>
    </source>
</evidence>
<evidence type="ECO:0000256" key="11">
    <source>
        <dbReference type="ARBA" id="ARBA00022777"/>
    </source>
</evidence>
<dbReference type="HOGENOM" id="CLU_009912_4_2_0"/>
<keyword evidence="15" id="KW-0829">Tyrosine-protein kinase</keyword>
<evidence type="ECO:0000313" key="24">
    <source>
        <dbReference type="Proteomes" id="UP000008922"/>
    </source>
</evidence>
<sequence length="604" mass="66776">MLYLDTGGMLPIRGNFSMEDFAEPVQQPSTDLRQYLWLLWQWGWFIALAGVLAASGALILSLLQTPIYAASTTILVNEARSGQYYDSTAIILTNEKLTRTYAEMMTKRPLLVKVAQKLNLPYVIDTVKVTPVRDTQLMQVIVEDINPVYASDFANELVNAFAEQLQEMQISRFKASKENLQNQLSYLEQQIQENSSALEKILQENISEVKRTNPDAANGTLSNATIENLARQINQAEIDRLETRLAQYRQIYASVLASYEQIRLAEAQNITSIIQVEPATPPDKPVRPQTLRNTAIAALVGIFLAIGIVFALDFLDDTIKSPDWITTQTKLPVIGTIHTFDPKAGDPVALSSPRSPVTESFRSLRTNVRYASVDHPLRVLLVTSPTPEDGKTTVAINLAVVIAQSGNRSVLIDADLRRPRIHKVLGLDNRQGLSGLFIQNPTMLNGALQQTRLETLKVLPSGGTPPTPSELLGSRKMKEILDSVASEAEMIVVDTPPVLSVTDAAVLSPLVDGVLLVVKMGTTKQSALLQAVEQLQQVNARILGVVVNGVNPKKSHYYYRNYGYYQYYYYGDNGNLKKKRKTAISEPGSQPVTSINPPSKPTSR</sequence>
<dbReference type="InterPro" id="IPR032807">
    <property type="entry name" value="GNVR"/>
</dbReference>
<dbReference type="InterPro" id="IPR027417">
    <property type="entry name" value="P-loop_NTPase"/>
</dbReference>
<dbReference type="GO" id="GO:0042802">
    <property type="term" value="F:identical protein binding"/>
    <property type="evidence" value="ECO:0007669"/>
    <property type="project" value="UniProtKB-ARBA"/>
</dbReference>
<protein>
    <recommendedName>
        <fullName evidence="5">non-specific protein-tyrosine kinase</fullName>
        <ecNumber evidence="5">2.7.10.2</ecNumber>
    </recommendedName>
</protein>
<evidence type="ECO:0000256" key="10">
    <source>
        <dbReference type="ARBA" id="ARBA00022741"/>
    </source>
</evidence>
<dbReference type="GO" id="GO:0005524">
    <property type="term" value="F:ATP binding"/>
    <property type="evidence" value="ECO:0007669"/>
    <property type="project" value="UniProtKB-KW"/>
</dbReference>
<keyword evidence="8" id="KW-0808">Transferase</keyword>
<name>E8N5M1_ANATU</name>
<evidence type="ECO:0000256" key="17">
    <source>
        <dbReference type="SAM" id="Coils"/>
    </source>
</evidence>
<dbReference type="EC" id="2.7.10.2" evidence="5"/>
<evidence type="ECO:0000256" key="8">
    <source>
        <dbReference type="ARBA" id="ARBA00022679"/>
    </source>
</evidence>
<evidence type="ECO:0000256" key="4">
    <source>
        <dbReference type="ARBA" id="ARBA00008883"/>
    </source>
</evidence>
<keyword evidence="9 19" id="KW-0812">Transmembrane</keyword>
<evidence type="ECO:0000256" key="15">
    <source>
        <dbReference type="ARBA" id="ARBA00023137"/>
    </source>
</evidence>
<gene>
    <name evidence="23" type="ordered locus">ANT_17090</name>
</gene>
<reference evidence="23 24" key="1">
    <citation type="submission" date="2010-12" db="EMBL/GenBank/DDBJ databases">
        <title>Whole genome sequence of Anaerolinea thermophila UNI-1.</title>
        <authorList>
            <person name="Narita-Yamada S."/>
            <person name="Kishi E."/>
            <person name="Watanabe Y."/>
            <person name="Takasaki K."/>
            <person name="Ankai A."/>
            <person name="Oguchi A."/>
            <person name="Fukui S."/>
            <person name="Takahashi M."/>
            <person name="Yashiro I."/>
            <person name="Hosoyama A."/>
            <person name="Sekiguchi Y."/>
            <person name="Hanada S."/>
            <person name="Fujita N."/>
        </authorList>
    </citation>
    <scope>NUCLEOTIDE SEQUENCE [LARGE SCALE GENOMIC DNA]</scope>
    <source>
        <strain evidence="24">DSM 14523 / JCM 11388 / NBRC 100420 / UNI-1</strain>
    </source>
</reference>
<evidence type="ECO:0000256" key="12">
    <source>
        <dbReference type="ARBA" id="ARBA00022840"/>
    </source>
</evidence>
<keyword evidence="17" id="KW-0175">Coiled coil</keyword>
<dbReference type="PANTHER" id="PTHR32309">
    <property type="entry name" value="TYROSINE-PROTEIN KINASE"/>
    <property type="match status" value="1"/>
</dbReference>
<feature type="region of interest" description="Disordered" evidence="18">
    <location>
        <begin position="580"/>
        <end position="604"/>
    </location>
</feature>
<evidence type="ECO:0000256" key="3">
    <source>
        <dbReference type="ARBA" id="ARBA00007316"/>
    </source>
</evidence>
<keyword evidence="12" id="KW-0067">ATP-binding</keyword>
<keyword evidence="6" id="KW-1003">Cell membrane</keyword>
<evidence type="ECO:0000256" key="18">
    <source>
        <dbReference type="SAM" id="MobiDB-lite"/>
    </source>
</evidence>
<evidence type="ECO:0000256" key="1">
    <source>
        <dbReference type="ARBA" id="ARBA00004429"/>
    </source>
</evidence>
<dbReference type="SUPFAM" id="SSF52540">
    <property type="entry name" value="P-loop containing nucleoside triphosphate hydrolases"/>
    <property type="match status" value="1"/>
</dbReference>
<evidence type="ECO:0000256" key="7">
    <source>
        <dbReference type="ARBA" id="ARBA00022519"/>
    </source>
</evidence>